<evidence type="ECO:0000259" key="3">
    <source>
        <dbReference type="Pfam" id="PF01464"/>
    </source>
</evidence>
<dbReference type="GO" id="GO:0042597">
    <property type="term" value="C:periplasmic space"/>
    <property type="evidence" value="ECO:0007669"/>
    <property type="project" value="InterPro"/>
</dbReference>
<dbReference type="Gene3D" id="1.10.530.10">
    <property type="match status" value="1"/>
</dbReference>
<keyword evidence="2" id="KW-0732">Signal</keyword>
<dbReference type="Gene3D" id="1.10.1240.20">
    <property type="entry name" value="Lytic transglycosylase, superhelical linker domain"/>
    <property type="match status" value="1"/>
</dbReference>
<dbReference type="Proteomes" id="UP000683551">
    <property type="component" value="Chromosome"/>
</dbReference>
<reference evidence="5" key="1">
    <citation type="submission" date="2021-02" db="EMBL/GenBank/DDBJ databases">
        <title>Comparative genomics of Ferrovum myxofaciens strains, predominant extremophile bacteria forming large biofilm stalactites in acid mine ecosystems.</title>
        <authorList>
            <person name="Burkartova K."/>
            <person name="Ridl J."/>
            <person name="Pajer P."/>
            <person name="Falteisek L."/>
        </authorList>
    </citation>
    <scope>NUCLEOTIDE SEQUENCE</scope>
    <source>
        <strain evidence="5">MI1III</strain>
    </source>
</reference>
<dbReference type="InterPro" id="IPR037061">
    <property type="entry name" value="Lytic_TGlycoase_superhlx_L_sf"/>
</dbReference>
<dbReference type="RefSeq" id="WP_273143994.1">
    <property type="nucleotide sequence ID" value="NZ_CP053675.1"/>
</dbReference>
<dbReference type="InterPro" id="IPR012289">
    <property type="entry name" value="Lytic_TGlycosylase_superhlx_L"/>
</dbReference>
<dbReference type="InterPro" id="IPR023346">
    <property type="entry name" value="Lysozyme-like_dom_sf"/>
</dbReference>
<accession>A0A9E6MV30</accession>
<dbReference type="PANTHER" id="PTHR37423:SF5">
    <property type="entry name" value="SOLUBLE LYTIC MUREIN TRANSGLYCOSYLASE"/>
    <property type="match status" value="1"/>
</dbReference>
<evidence type="ECO:0000313" key="5">
    <source>
        <dbReference type="EMBL" id="QWY76870.1"/>
    </source>
</evidence>
<dbReference type="AlphaFoldDB" id="A0A9E6MV30"/>
<dbReference type="SUPFAM" id="SSF48435">
    <property type="entry name" value="Bacterial muramidases"/>
    <property type="match status" value="1"/>
</dbReference>
<gene>
    <name evidence="5" type="ORF">JZL65_10295</name>
</gene>
<dbReference type="PANTHER" id="PTHR37423">
    <property type="entry name" value="SOLUBLE LYTIC MUREIN TRANSGLYCOSYLASE-RELATED"/>
    <property type="match status" value="1"/>
</dbReference>
<dbReference type="Pfam" id="PF14718">
    <property type="entry name" value="SLT_L"/>
    <property type="match status" value="1"/>
</dbReference>
<dbReference type="InterPro" id="IPR008939">
    <property type="entry name" value="Lytic_TGlycosylase_superhlx_U"/>
</dbReference>
<dbReference type="GO" id="GO:0004553">
    <property type="term" value="F:hydrolase activity, hydrolyzing O-glycosyl compounds"/>
    <property type="evidence" value="ECO:0007669"/>
    <property type="project" value="InterPro"/>
</dbReference>
<dbReference type="Gene3D" id="1.25.20.10">
    <property type="entry name" value="Bacterial muramidases"/>
    <property type="match status" value="1"/>
</dbReference>
<evidence type="ECO:0000259" key="4">
    <source>
        <dbReference type="Pfam" id="PF14718"/>
    </source>
</evidence>
<protein>
    <submittedName>
        <fullName evidence="5">Lytic transglycosylase domain-containing protein</fullName>
    </submittedName>
</protein>
<proteinExistence type="inferred from homology"/>
<dbReference type="SUPFAM" id="SSF53955">
    <property type="entry name" value="Lysozyme-like"/>
    <property type="match status" value="1"/>
</dbReference>
<dbReference type="InterPro" id="IPR008258">
    <property type="entry name" value="Transglycosylase_SLT_dom_1"/>
</dbReference>
<dbReference type="CDD" id="cd13401">
    <property type="entry name" value="Slt70-like"/>
    <property type="match status" value="1"/>
</dbReference>
<sequence>MMALFCISHEVPVLSGFLIRFLFLLLGLIPWSLPAADLAMPDDIPATVQPVSEPPLTDDELLRARRAFDQHDQTTLESIAARAQGQLSDYPRYWALEERLIRGNAYLVPEMQAFFNDYPNSPLTPLLRAHWLSQLGQNQNWKTFEAQFHPVDAHQPALQCYHWQALFADAQTDFFDAAVAYWRSDASWPDSCDPVFRQLVAAHRLRADDLWRALRHALSRNQLRKARYINSFFPPFQGLNEDDLNLATGRPRQFLDDASPTDTHSTRAQRELMLYATLRLAAHDPQAAATWWTDASAHLGPEDQAWGWQQIALQGALNLNPQSLEWFQQVTPQPTDAEWLIWKTRVALRQQDWATVLDTLAHLPVTLAQKPVWQYWKARALEGEYRSAEALALLERVSQSPSYYGLLALEERGQELRLSPPPAQPDPEIQKETRTLLERPLRLYRLGLLPEAQREWNQIEPALTPLQHLAAAQQAFQLGWYDRSIHSADRTDLPKDITLLFPYPYQSQIQASASQYHLSEAWILAVIRQESRFFSVARSRTGAQGLMQLMPATARWAARRSGLKNYHAEEVDQPDTNILLGTYYLNHLAQLLGNPILATMGYNAGPLRAQIWVSAGIGDPRAFLENIPFDETRDYVQQVLYNQIVYEQRLHTVPSHRLHALLDELGAVR</sequence>
<evidence type="ECO:0000313" key="6">
    <source>
        <dbReference type="Proteomes" id="UP000683551"/>
    </source>
</evidence>
<feature type="domain" description="Transglycosylase SLT" evidence="3">
    <location>
        <begin position="509"/>
        <end position="613"/>
    </location>
</feature>
<dbReference type="Pfam" id="PF01464">
    <property type="entry name" value="SLT"/>
    <property type="match status" value="1"/>
</dbReference>
<dbReference type="EMBL" id="CP071137">
    <property type="protein sequence ID" value="QWY76870.1"/>
    <property type="molecule type" value="Genomic_DNA"/>
</dbReference>
<evidence type="ECO:0000256" key="2">
    <source>
        <dbReference type="ARBA" id="ARBA00022729"/>
    </source>
</evidence>
<feature type="domain" description="Lytic transglycosylase superhelical linker" evidence="4">
    <location>
        <begin position="443"/>
        <end position="487"/>
    </location>
</feature>
<comment type="similarity">
    <text evidence="1">Belongs to the transglycosylase Slt family.</text>
</comment>
<name>A0A9E6MV30_9PROT</name>
<evidence type="ECO:0000256" key="1">
    <source>
        <dbReference type="ARBA" id="ARBA00007734"/>
    </source>
</evidence>
<organism evidence="5 6">
    <name type="scientific">Ferrovum myxofaciens</name>
    <dbReference type="NCBI Taxonomy" id="416213"/>
    <lineage>
        <taxon>Bacteria</taxon>
        <taxon>Pseudomonadati</taxon>
        <taxon>Pseudomonadota</taxon>
        <taxon>Betaproteobacteria</taxon>
        <taxon>Ferrovales</taxon>
        <taxon>Ferrovaceae</taxon>
        <taxon>Ferrovum</taxon>
    </lineage>
</organism>